<dbReference type="AlphaFoldDB" id="C1DG86"/>
<organism evidence="2 3">
    <name type="scientific">Azotobacter vinelandii (strain DJ / ATCC BAA-1303)</name>
    <dbReference type="NCBI Taxonomy" id="322710"/>
    <lineage>
        <taxon>Bacteria</taxon>
        <taxon>Pseudomonadati</taxon>
        <taxon>Pseudomonadota</taxon>
        <taxon>Gammaproteobacteria</taxon>
        <taxon>Pseudomonadales</taxon>
        <taxon>Pseudomonadaceae</taxon>
        <taxon>Azotobacter</taxon>
    </lineage>
</organism>
<dbReference type="PROSITE" id="PS51481">
    <property type="entry name" value="DHAK"/>
    <property type="match status" value="1"/>
</dbReference>
<dbReference type="eggNOG" id="COG2376">
    <property type="taxonomic scope" value="Bacteria"/>
</dbReference>
<feature type="domain" description="DhaK" evidence="1">
    <location>
        <begin position="7"/>
        <end position="329"/>
    </location>
</feature>
<dbReference type="InterPro" id="IPR004006">
    <property type="entry name" value="DhaK_dom"/>
</dbReference>
<proteinExistence type="predicted"/>
<dbReference type="GeneID" id="88185410"/>
<dbReference type="Proteomes" id="UP000002424">
    <property type="component" value="Chromosome"/>
</dbReference>
<name>C1DG86_AZOVD</name>
<keyword evidence="2" id="KW-0808">Transferase</keyword>
<dbReference type="EnsemblBacteria" id="ACO78397">
    <property type="protein sequence ID" value="ACO78397"/>
    <property type="gene ID" value="Avin_22060"/>
</dbReference>
<dbReference type="Pfam" id="PF02733">
    <property type="entry name" value="Dak1"/>
    <property type="match status" value="1"/>
</dbReference>
<dbReference type="GO" id="GO:0005829">
    <property type="term" value="C:cytosol"/>
    <property type="evidence" value="ECO:0007669"/>
    <property type="project" value="TreeGrafter"/>
</dbReference>
<dbReference type="KEGG" id="avn:Avin_22060"/>
<dbReference type="OrthoDB" id="9806345at2"/>
<accession>C1DG86</accession>
<dbReference type="STRING" id="322710.Avin_22060"/>
<dbReference type="Gene3D" id="3.40.50.10440">
    <property type="entry name" value="Dihydroxyacetone kinase, domain 1"/>
    <property type="match status" value="1"/>
</dbReference>
<keyword evidence="3" id="KW-1185">Reference proteome</keyword>
<evidence type="ECO:0000313" key="2">
    <source>
        <dbReference type="EMBL" id="ACO78397.1"/>
    </source>
</evidence>
<protein>
    <submittedName>
        <fullName evidence="2">Glycerone kinase</fullName>
    </submittedName>
</protein>
<keyword evidence="2" id="KW-0418">Kinase</keyword>
<gene>
    <name evidence="2" type="ordered locus">Avin_22060</name>
</gene>
<dbReference type="FunFam" id="3.40.50.10440:FF:000001">
    <property type="entry name" value="Dihydroxyacetone kinase, DhaK subunit"/>
    <property type="match status" value="1"/>
</dbReference>
<evidence type="ECO:0000313" key="3">
    <source>
        <dbReference type="Proteomes" id="UP000002424"/>
    </source>
</evidence>
<dbReference type="EMBL" id="CP001157">
    <property type="protein sequence ID" value="ACO78397.1"/>
    <property type="molecule type" value="Genomic_DNA"/>
</dbReference>
<evidence type="ECO:0000259" key="1">
    <source>
        <dbReference type="PROSITE" id="PS51481"/>
    </source>
</evidence>
<dbReference type="InterPro" id="IPR050861">
    <property type="entry name" value="Dihydroxyacetone_Kinase"/>
</dbReference>
<sequence length="333" mass="35479">MNRIINDPDLLVEHMLQGVLVAHPELTQAKDNQRVVYNANLAQDGRVGIVTGGGSGHEPAFLGYVGPGLVDAVAVGEIFSSPTAKSFFDAFCIAERGAGIACLYGNYAGDNMNVKLAMKMAASKGLVVRTVVANDDVASAPPEDIAKRRGVAGEIFMWKIGGAAAAQGYDLDGVIRVAQKAVDQCRSIGVGLSPCTIPAVGKPNFQIPNGQMELGIGHHGEPGIEVVTTESAARMAERMLDYILADRDFTVDDSVVVLVSGLGATPVMELYIYYAEVERLLKERGLRVHRCYVGNYFTSLEMMGVTLSVLGLDAELASLIDQPCRSIGMTQTE</sequence>
<dbReference type="GO" id="GO:0019563">
    <property type="term" value="P:glycerol catabolic process"/>
    <property type="evidence" value="ECO:0007669"/>
    <property type="project" value="TreeGrafter"/>
</dbReference>
<dbReference type="RefSeq" id="WP_012700796.1">
    <property type="nucleotide sequence ID" value="NC_012560.1"/>
</dbReference>
<dbReference type="SUPFAM" id="SSF82549">
    <property type="entry name" value="DAK1/DegV-like"/>
    <property type="match status" value="1"/>
</dbReference>
<dbReference type="GO" id="GO:0004371">
    <property type="term" value="F:glycerone kinase activity"/>
    <property type="evidence" value="ECO:0007669"/>
    <property type="project" value="InterPro"/>
</dbReference>
<reference evidence="2 3" key="1">
    <citation type="journal article" date="2009" name="J. Bacteriol.">
        <title>Genome sequence of Azotobacter vinelandii, an obligate aerobe specialized to support diverse anaerobic metabolic processes.</title>
        <authorList>
            <person name="Setubal J.C."/>
            <person name="dos Santos P."/>
            <person name="Goldman B.S."/>
            <person name="Ertesvag H."/>
            <person name="Espin G."/>
            <person name="Rubio L.M."/>
            <person name="Valla S."/>
            <person name="Almeida N.F."/>
            <person name="Balasubramanian D."/>
            <person name="Cromes L."/>
            <person name="Curatti L."/>
            <person name="Du Z."/>
            <person name="Godsy E."/>
            <person name="Goodner B."/>
            <person name="Hellner-Burris K."/>
            <person name="Hernandez J.A."/>
            <person name="Houmiel K."/>
            <person name="Imperial J."/>
            <person name="Kennedy C."/>
            <person name="Larson T.J."/>
            <person name="Latreille P."/>
            <person name="Ligon L.S."/>
            <person name="Lu J."/>
            <person name="Maerk M."/>
            <person name="Miller N.M."/>
            <person name="Norton S."/>
            <person name="O'Carroll I.P."/>
            <person name="Paulsen I."/>
            <person name="Raulfs E.C."/>
            <person name="Roemer R."/>
            <person name="Rosser J."/>
            <person name="Segura D."/>
            <person name="Slater S."/>
            <person name="Stricklin S.L."/>
            <person name="Studholme D.J."/>
            <person name="Sun J."/>
            <person name="Viana C.J."/>
            <person name="Wallin E."/>
            <person name="Wang B."/>
            <person name="Wheeler C."/>
            <person name="Zhu H."/>
            <person name="Dean D.R."/>
            <person name="Dixon R."/>
            <person name="Wood D."/>
        </authorList>
    </citation>
    <scope>NUCLEOTIDE SEQUENCE [LARGE SCALE GENOMIC DNA]</scope>
    <source>
        <strain evidence="3">DJ / ATCC BAA-1303</strain>
    </source>
</reference>
<dbReference type="Gene3D" id="3.30.1180.20">
    <property type="entry name" value="Dihydroxyacetone kinase, domain 2"/>
    <property type="match status" value="1"/>
</dbReference>
<dbReference type="PANTHER" id="PTHR28629">
    <property type="entry name" value="TRIOKINASE/FMN CYCLASE"/>
    <property type="match status" value="1"/>
</dbReference>
<dbReference type="HOGENOM" id="CLU_017054_0_0_6"/>
<dbReference type="PANTHER" id="PTHR28629:SF4">
    <property type="entry name" value="TRIOKINASE_FMN CYCLASE"/>
    <property type="match status" value="1"/>
</dbReference>